<dbReference type="EMBL" id="KZ772675">
    <property type="protein sequence ID" value="PTQ49181.1"/>
    <property type="molecule type" value="Genomic_DNA"/>
</dbReference>
<dbReference type="Proteomes" id="UP000244005">
    <property type="component" value="Unassembled WGS sequence"/>
</dbReference>
<dbReference type="AlphaFoldDB" id="A0A2R6XST8"/>
<accession>A0A2R6XST8</accession>
<proteinExistence type="predicted"/>
<sequence length="143" mass="15476">MSGSLLYSFECLPAIASASASACLQPLGPDPPPSSRTLPPSSSDYLDPHVCQLRAPRSVRSSRLFLFSVTTILTSSPDKEWRLFPILPPTPTAVPSRERGEGMMWCDPKTAIPGRPRAWLDLGLGRGRRRAAESKTLRVAGSS</sequence>
<dbReference type="Gramene" id="Mp7g10650.1">
    <property type="protein sequence ID" value="Mp7g10650.1.cds1"/>
    <property type="gene ID" value="Mp7g10650"/>
</dbReference>
<reference evidence="2" key="1">
    <citation type="journal article" date="2017" name="Cell">
        <title>Insights into land plant evolution garnered from the Marchantia polymorpha genome.</title>
        <authorList>
            <person name="Bowman J.L."/>
            <person name="Kohchi T."/>
            <person name="Yamato K.T."/>
            <person name="Jenkins J."/>
            <person name="Shu S."/>
            <person name="Ishizaki K."/>
            <person name="Yamaoka S."/>
            <person name="Nishihama R."/>
            <person name="Nakamura Y."/>
            <person name="Berger F."/>
            <person name="Adam C."/>
            <person name="Aki S.S."/>
            <person name="Althoff F."/>
            <person name="Araki T."/>
            <person name="Arteaga-Vazquez M.A."/>
            <person name="Balasubrmanian S."/>
            <person name="Barry K."/>
            <person name="Bauer D."/>
            <person name="Boehm C.R."/>
            <person name="Briginshaw L."/>
            <person name="Caballero-Perez J."/>
            <person name="Catarino B."/>
            <person name="Chen F."/>
            <person name="Chiyoda S."/>
            <person name="Chovatia M."/>
            <person name="Davies K.M."/>
            <person name="Delmans M."/>
            <person name="Demura T."/>
            <person name="Dierschke T."/>
            <person name="Dolan L."/>
            <person name="Dorantes-Acosta A.E."/>
            <person name="Eklund D.M."/>
            <person name="Florent S.N."/>
            <person name="Flores-Sandoval E."/>
            <person name="Fujiyama A."/>
            <person name="Fukuzawa H."/>
            <person name="Galik B."/>
            <person name="Grimanelli D."/>
            <person name="Grimwood J."/>
            <person name="Grossniklaus U."/>
            <person name="Hamada T."/>
            <person name="Haseloff J."/>
            <person name="Hetherington A.J."/>
            <person name="Higo A."/>
            <person name="Hirakawa Y."/>
            <person name="Hundley H.N."/>
            <person name="Ikeda Y."/>
            <person name="Inoue K."/>
            <person name="Inoue S.I."/>
            <person name="Ishida S."/>
            <person name="Jia Q."/>
            <person name="Kakita M."/>
            <person name="Kanazawa T."/>
            <person name="Kawai Y."/>
            <person name="Kawashima T."/>
            <person name="Kennedy M."/>
            <person name="Kinose K."/>
            <person name="Kinoshita T."/>
            <person name="Kohara Y."/>
            <person name="Koide E."/>
            <person name="Komatsu K."/>
            <person name="Kopischke S."/>
            <person name="Kubo M."/>
            <person name="Kyozuka J."/>
            <person name="Lagercrantz U."/>
            <person name="Lin S.S."/>
            <person name="Lindquist E."/>
            <person name="Lipzen A.M."/>
            <person name="Lu C.W."/>
            <person name="De Luna E."/>
            <person name="Martienssen R.A."/>
            <person name="Minamino N."/>
            <person name="Mizutani M."/>
            <person name="Mizutani M."/>
            <person name="Mochizuki N."/>
            <person name="Monte I."/>
            <person name="Mosher R."/>
            <person name="Nagasaki H."/>
            <person name="Nakagami H."/>
            <person name="Naramoto S."/>
            <person name="Nishitani K."/>
            <person name="Ohtani M."/>
            <person name="Okamoto T."/>
            <person name="Okumura M."/>
            <person name="Phillips J."/>
            <person name="Pollak B."/>
            <person name="Reinders A."/>
            <person name="Rovekamp M."/>
            <person name="Sano R."/>
            <person name="Sawa S."/>
            <person name="Schmid M.W."/>
            <person name="Shirakawa M."/>
            <person name="Solano R."/>
            <person name="Spunde A."/>
            <person name="Suetsugu N."/>
            <person name="Sugano S."/>
            <person name="Sugiyama A."/>
            <person name="Sun R."/>
            <person name="Suzuki Y."/>
            <person name="Takenaka M."/>
            <person name="Takezawa D."/>
            <person name="Tomogane H."/>
            <person name="Tsuzuki M."/>
            <person name="Ueda T."/>
            <person name="Umeda M."/>
            <person name="Ward J.M."/>
            <person name="Watanabe Y."/>
            <person name="Yazaki K."/>
            <person name="Yokoyama R."/>
            <person name="Yoshitake Y."/>
            <person name="Yotsui I."/>
            <person name="Zachgo S."/>
            <person name="Schmutz J."/>
        </authorList>
    </citation>
    <scope>NUCLEOTIDE SEQUENCE [LARGE SCALE GENOMIC DNA]</scope>
    <source>
        <strain evidence="2">Tak-1</strain>
    </source>
</reference>
<evidence type="ECO:0000313" key="2">
    <source>
        <dbReference type="Proteomes" id="UP000244005"/>
    </source>
</evidence>
<gene>
    <name evidence="1" type="ORF">MARPO_0003s0080</name>
</gene>
<evidence type="ECO:0000313" key="1">
    <source>
        <dbReference type="EMBL" id="PTQ49181.1"/>
    </source>
</evidence>
<protein>
    <submittedName>
        <fullName evidence="1">Uncharacterized protein</fullName>
    </submittedName>
</protein>
<organism evidence="1 2">
    <name type="scientific">Marchantia polymorpha</name>
    <name type="common">Common liverwort</name>
    <name type="synonym">Marchantia aquatica</name>
    <dbReference type="NCBI Taxonomy" id="3197"/>
    <lineage>
        <taxon>Eukaryota</taxon>
        <taxon>Viridiplantae</taxon>
        <taxon>Streptophyta</taxon>
        <taxon>Embryophyta</taxon>
        <taxon>Marchantiophyta</taxon>
        <taxon>Marchantiopsida</taxon>
        <taxon>Marchantiidae</taxon>
        <taxon>Marchantiales</taxon>
        <taxon>Marchantiaceae</taxon>
        <taxon>Marchantia</taxon>
    </lineage>
</organism>
<name>A0A2R6XST8_MARPO</name>
<keyword evidence="2" id="KW-1185">Reference proteome</keyword>